<organism evidence="1 2">
    <name type="scientific">Pseudomonas nitroreducens</name>
    <dbReference type="NCBI Taxonomy" id="46680"/>
    <lineage>
        <taxon>Bacteria</taxon>
        <taxon>Pseudomonadati</taxon>
        <taxon>Pseudomonadota</taxon>
        <taxon>Gammaproteobacteria</taxon>
        <taxon>Pseudomonadales</taxon>
        <taxon>Pseudomonadaceae</taxon>
        <taxon>Pseudomonas</taxon>
    </lineage>
</organism>
<dbReference type="EMBL" id="VASG01000003">
    <property type="protein sequence ID" value="TLP74740.1"/>
    <property type="molecule type" value="Genomic_DNA"/>
</dbReference>
<name>A0A5R9A866_PSENT</name>
<dbReference type="RefSeq" id="WP_138213837.1">
    <property type="nucleotide sequence ID" value="NZ_VASG01000003.1"/>
</dbReference>
<dbReference type="AlphaFoldDB" id="A0A5R9A866"/>
<protein>
    <submittedName>
        <fullName evidence="1">Uncharacterized protein</fullName>
    </submittedName>
</protein>
<comment type="caution">
    <text evidence="1">The sequence shown here is derived from an EMBL/GenBank/DDBJ whole genome shotgun (WGS) entry which is preliminary data.</text>
</comment>
<accession>A0A5R9A866</accession>
<evidence type="ECO:0000313" key="2">
    <source>
        <dbReference type="Proteomes" id="UP000307510"/>
    </source>
</evidence>
<proteinExistence type="predicted"/>
<reference evidence="1 2" key="1">
    <citation type="submission" date="2019-05" db="EMBL/GenBank/DDBJ databases">
        <authorList>
            <person name="Moore K."/>
            <person name="O'Neill P."/>
            <person name="Farbos A."/>
            <person name="Studholme D.J."/>
        </authorList>
    </citation>
    <scope>NUCLEOTIDE SEQUENCE [LARGE SCALE GENOMIC DNA]</scope>
    <source>
        <strain evidence="1 2">DSM 9128</strain>
    </source>
</reference>
<sequence length="105" mass="12012">MSNPKFSVGEVVIFYCPDWPEHYRQEYTVLAVLRGGDTYAGYLNEWPSDEFAYDLGFTVPESNLRGCTFWDERVLRKRHVPGGMTFFDLVASLRTANKRAGVSHA</sequence>
<gene>
    <name evidence="1" type="ORF">FEA48_11030</name>
</gene>
<dbReference type="Proteomes" id="UP000307510">
    <property type="component" value="Unassembled WGS sequence"/>
</dbReference>
<reference evidence="2" key="2">
    <citation type="submission" date="2019-06" db="EMBL/GenBank/DDBJ databases">
        <title>AzeR, a transcriptional regulator that responds to azelaic acid in Pseudomonas nitroreducens.</title>
        <authorList>
            <person name="Bez C."/>
            <person name="Javvadi S.G."/>
            <person name="Bertani I."/>
            <person name="Devescovi G."/>
            <person name="Studholme D.J."/>
            <person name="Geller A."/>
            <person name="Levy A."/>
            <person name="Venturi V."/>
        </authorList>
    </citation>
    <scope>NUCLEOTIDE SEQUENCE [LARGE SCALE GENOMIC DNA]</scope>
    <source>
        <strain evidence="2">DSM 9128</strain>
    </source>
</reference>
<evidence type="ECO:0000313" key="1">
    <source>
        <dbReference type="EMBL" id="TLP74740.1"/>
    </source>
</evidence>